<proteinExistence type="predicted"/>
<sequence>MVNDCQRNAEIELILRFDEATSALDSEVEAATRHSFYSLMQSKAVITIAHRLSTIAAMDLLLAQGGLYARQWDHPSGGFLGEEA</sequence>
<gene>
    <name evidence="1" type="ORF">GCM10025770_14780</name>
</gene>
<dbReference type="Proteomes" id="UP001500547">
    <property type="component" value="Unassembled WGS sequence"/>
</dbReference>
<dbReference type="InterPro" id="IPR027417">
    <property type="entry name" value="P-loop_NTPase"/>
</dbReference>
<protein>
    <recommendedName>
        <fullName evidence="3">ABC transporter ATP-binding protein</fullName>
    </recommendedName>
</protein>
<dbReference type="EMBL" id="BAABLD010000007">
    <property type="protein sequence ID" value="GAA5163114.1"/>
    <property type="molecule type" value="Genomic_DNA"/>
</dbReference>
<name>A0ABP9QJT0_9RHOO</name>
<accession>A0ABP9QJT0</accession>
<organism evidence="1 2">
    <name type="scientific">Viridibacterium curvum</name>
    <dbReference type="NCBI Taxonomy" id="1101404"/>
    <lineage>
        <taxon>Bacteria</taxon>
        <taxon>Pseudomonadati</taxon>
        <taxon>Pseudomonadota</taxon>
        <taxon>Betaproteobacteria</taxon>
        <taxon>Rhodocyclales</taxon>
        <taxon>Rhodocyclaceae</taxon>
        <taxon>Viridibacterium</taxon>
    </lineage>
</organism>
<keyword evidence="2" id="KW-1185">Reference proteome</keyword>
<dbReference type="RefSeq" id="WP_425584669.1">
    <property type="nucleotide sequence ID" value="NZ_BAABLD010000007.1"/>
</dbReference>
<dbReference type="SUPFAM" id="SSF52540">
    <property type="entry name" value="P-loop containing nucleoside triphosphate hydrolases"/>
    <property type="match status" value="1"/>
</dbReference>
<evidence type="ECO:0000313" key="2">
    <source>
        <dbReference type="Proteomes" id="UP001500547"/>
    </source>
</evidence>
<evidence type="ECO:0000313" key="1">
    <source>
        <dbReference type="EMBL" id="GAA5163114.1"/>
    </source>
</evidence>
<comment type="caution">
    <text evidence="1">The sequence shown here is derived from an EMBL/GenBank/DDBJ whole genome shotgun (WGS) entry which is preliminary data.</text>
</comment>
<dbReference type="Gene3D" id="3.40.50.300">
    <property type="entry name" value="P-loop containing nucleotide triphosphate hydrolases"/>
    <property type="match status" value="1"/>
</dbReference>
<reference evidence="2" key="1">
    <citation type="journal article" date="2019" name="Int. J. Syst. Evol. Microbiol.">
        <title>The Global Catalogue of Microorganisms (GCM) 10K type strain sequencing project: providing services to taxonomists for standard genome sequencing and annotation.</title>
        <authorList>
            <consortium name="The Broad Institute Genomics Platform"/>
            <consortium name="The Broad Institute Genome Sequencing Center for Infectious Disease"/>
            <person name="Wu L."/>
            <person name="Ma J."/>
        </authorList>
    </citation>
    <scope>NUCLEOTIDE SEQUENCE [LARGE SCALE GENOMIC DNA]</scope>
    <source>
        <strain evidence="2">JCM 18715</strain>
    </source>
</reference>
<evidence type="ECO:0008006" key="3">
    <source>
        <dbReference type="Google" id="ProtNLM"/>
    </source>
</evidence>